<evidence type="ECO:0000313" key="2">
    <source>
        <dbReference type="EMBL" id="OFI33896.1"/>
    </source>
</evidence>
<evidence type="ECO:0000313" key="3">
    <source>
        <dbReference type="Proteomes" id="UP000176037"/>
    </source>
</evidence>
<feature type="chain" id="PRO_5009214068" description="PKD domain-containing protein" evidence="1">
    <location>
        <begin position="20"/>
        <end position="285"/>
    </location>
</feature>
<keyword evidence="3" id="KW-1185">Reference proteome</keyword>
<gene>
    <name evidence="2" type="ORF">BFC17_20235</name>
</gene>
<comment type="caution">
    <text evidence="2">The sequence shown here is derived from an EMBL/GenBank/DDBJ whole genome shotgun (WGS) entry which is preliminary data.</text>
</comment>
<dbReference type="InterPro" id="IPR035986">
    <property type="entry name" value="PKD_dom_sf"/>
</dbReference>
<dbReference type="RefSeq" id="WP_070176823.1">
    <property type="nucleotide sequence ID" value="NZ_BMJR01000003.1"/>
</dbReference>
<evidence type="ECO:0008006" key="4">
    <source>
        <dbReference type="Google" id="ProtNLM"/>
    </source>
</evidence>
<dbReference type="NCBIfam" id="TIGR02595">
    <property type="entry name" value="PEP_CTERM"/>
    <property type="match status" value="1"/>
</dbReference>
<proteinExistence type="predicted"/>
<feature type="signal peptide" evidence="1">
    <location>
        <begin position="1"/>
        <end position="19"/>
    </location>
</feature>
<reference evidence="2 3" key="1">
    <citation type="submission" date="2016-09" db="EMBL/GenBank/DDBJ databases">
        <title>Alteromonas lipolytica, a new species isolated from sea water.</title>
        <authorList>
            <person name="Wu Y.-H."/>
            <person name="Cheng H."/>
            <person name="Xu X.-W."/>
        </authorList>
    </citation>
    <scope>NUCLEOTIDE SEQUENCE [LARGE SCALE GENOMIC DNA]</scope>
    <source>
        <strain evidence="2 3">JW12</strain>
    </source>
</reference>
<dbReference type="SUPFAM" id="SSF49299">
    <property type="entry name" value="PKD domain"/>
    <property type="match status" value="1"/>
</dbReference>
<accession>A0A1E8FDQ8</accession>
<protein>
    <recommendedName>
        <fullName evidence="4">PKD domain-containing protein</fullName>
    </recommendedName>
</protein>
<dbReference type="InterPro" id="IPR013424">
    <property type="entry name" value="Ice-binding_C"/>
</dbReference>
<name>A0A1E8FDQ8_9ALTE</name>
<dbReference type="Proteomes" id="UP000176037">
    <property type="component" value="Unassembled WGS sequence"/>
</dbReference>
<dbReference type="AlphaFoldDB" id="A0A1E8FDQ8"/>
<keyword evidence="1" id="KW-0732">Signal</keyword>
<dbReference type="EMBL" id="MJIC01000014">
    <property type="protein sequence ID" value="OFI33896.1"/>
    <property type="molecule type" value="Genomic_DNA"/>
</dbReference>
<dbReference type="InterPro" id="IPR013783">
    <property type="entry name" value="Ig-like_fold"/>
</dbReference>
<organism evidence="2 3">
    <name type="scientific">Alteromonas lipolytica</name>
    <dbReference type="NCBI Taxonomy" id="1856405"/>
    <lineage>
        <taxon>Bacteria</taxon>
        <taxon>Pseudomonadati</taxon>
        <taxon>Pseudomonadota</taxon>
        <taxon>Gammaproteobacteria</taxon>
        <taxon>Alteromonadales</taxon>
        <taxon>Alteromonadaceae</taxon>
        <taxon>Alteromonas/Salinimonas group</taxon>
        <taxon>Alteromonas</taxon>
    </lineage>
</organism>
<evidence type="ECO:0000256" key="1">
    <source>
        <dbReference type="SAM" id="SignalP"/>
    </source>
</evidence>
<sequence>MKIKSLLASLAFLATTANASYITYQYGDIDNRATTTGFGSTITDRVLQGDHSFSIGGWSTSFASIVSASVMLGYDSLGYRGPGPRGAANLIVNNVNTIRLVDSDGCDGSLNGYTNCVHPSAGQAYARPSYNLSSATFSRFAAGSGFFRFDTGSDSWILDFVRLTLNVDYRPQILSITQDLNLFTGESFNFGVDTFDRDNDALTIDWDFNSDGQYDDFSGASGSYSFTDAGIYNMSAKVSDGKYTVFETFAITVEAAEVEVPAPSTFALFLSGMLALIGLRRKALK</sequence>
<dbReference type="Gene3D" id="2.60.40.10">
    <property type="entry name" value="Immunoglobulins"/>
    <property type="match status" value="1"/>
</dbReference>